<dbReference type="CDD" id="cd07660">
    <property type="entry name" value="BAR_Arfaptin"/>
    <property type="match status" value="1"/>
</dbReference>
<feature type="compositionally biased region" description="Basic and acidic residues" evidence="7">
    <location>
        <begin position="235"/>
        <end position="245"/>
    </location>
</feature>
<evidence type="ECO:0000256" key="4">
    <source>
        <dbReference type="ARBA" id="ARBA00023034"/>
    </source>
</evidence>
<feature type="compositionally biased region" description="Low complexity" evidence="7">
    <location>
        <begin position="209"/>
        <end position="229"/>
    </location>
</feature>
<dbReference type="Proteomes" id="UP000018467">
    <property type="component" value="Unassembled WGS sequence"/>
</dbReference>
<dbReference type="SUPFAM" id="SSF103657">
    <property type="entry name" value="BAR/IMD domain-like"/>
    <property type="match status" value="1"/>
</dbReference>
<feature type="region of interest" description="Disordered" evidence="7">
    <location>
        <begin position="182"/>
        <end position="251"/>
    </location>
</feature>
<dbReference type="SMART" id="SM01015">
    <property type="entry name" value="Arfaptin"/>
    <property type="match status" value="1"/>
</dbReference>
<dbReference type="GO" id="GO:0000139">
    <property type="term" value="C:Golgi membrane"/>
    <property type="evidence" value="ECO:0007669"/>
    <property type="project" value="UniProtKB-SubCell"/>
</dbReference>
<dbReference type="InterPro" id="IPR030798">
    <property type="entry name" value="Arfaptin_fam"/>
</dbReference>
<feature type="compositionally biased region" description="Basic and acidic residues" evidence="7">
    <location>
        <begin position="58"/>
        <end position="73"/>
    </location>
</feature>
<evidence type="ECO:0000256" key="5">
    <source>
        <dbReference type="ARBA" id="ARBA00023136"/>
    </source>
</evidence>
<dbReference type="Ensembl" id="ENSAMXT00000040475.1">
    <property type="protein sequence ID" value="ENSAMXP00000051523.1"/>
    <property type="gene ID" value="ENSAMXG00000035637.1"/>
</dbReference>
<feature type="coiled-coil region" evidence="6">
    <location>
        <begin position="431"/>
        <end position="462"/>
    </location>
</feature>
<dbReference type="PANTHER" id="PTHR12141:SF4">
    <property type="entry name" value="ARFAPTIN-1"/>
    <property type="match status" value="1"/>
</dbReference>
<protein>
    <submittedName>
        <fullName evidence="9">ADP-ribosylation factor interacting protein 1 (arfaptin 1)</fullName>
    </submittedName>
</protein>
<organism evidence="9 10">
    <name type="scientific">Astyanax mexicanus</name>
    <name type="common">Blind cave fish</name>
    <name type="synonym">Astyanax fasciatus mexicanus</name>
    <dbReference type="NCBI Taxonomy" id="7994"/>
    <lineage>
        <taxon>Eukaryota</taxon>
        <taxon>Metazoa</taxon>
        <taxon>Chordata</taxon>
        <taxon>Craniata</taxon>
        <taxon>Vertebrata</taxon>
        <taxon>Euteleostomi</taxon>
        <taxon>Actinopterygii</taxon>
        <taxon>Neopterygii</taxon>
        <taxon>Teleostei</taxon>
        <taxon>Ostariophysi</taxon>
        <taxon>Characiformes</taxon>
        <taxon>Characoidei</taxon>
        <taxon>Acestrorhamphidae</taxon>
        <taxon>Acestrorhamphinae</taxon>
        <taxon>Astyanax</taxon>
    </lineage>
</organism>
<feature type="domain" description="AH" evidence="8">
    <location>
        <begin position="294"/>
        <end position="494"/>
    </location>
</feature>
<reference evidence="10" key="1">
    <citation type="submission" date="2013-03" db="EMBL/GenBank/DDBJ databases">
        <authorList>
            <person name="Jeffery W."/>
            <person name="Warren W."/>
            <person name="Wilson R.K."/>
        </authorList>
    </citation>
    <scope>NUCLEOTIDE SEQUENCE</scope>
    <source>
        <strain evidence="10">female</strain>
    </source>
</reference>
<dbReference type="GO" id="GO:0006886">
    <property type="term" value="P:intracellular protein transport"/>
    <property type="evidence" value="ECO:0007669"/>
    <property type="project" value="TreeGrafter"/>
</dbReference>
<evidence type="ECO:0000256" key="1">
    <source>
        <dbReference type="ARBA" id="ARBA00004394"/>
    </source>
</evidence>
<dbReference type="Gene3D" id="1.20.1270.60">
    <property type="entry name" value="Arfaptin homology (AH) domain/BAR domain"/>
    <property type="match status" value="1"/>
</dbReference>
<keyword evidence="3" id="KW-0597">Phosphoprotein</keyword>
<evidence type="ECO:0000256" key="2">
    <source>
        <dbReference type="ARBA" id="ARBA00004601"/>
    </source>
</evidence>
<evidence type="ECO:0000313" key="9">
    <source>
        <dbReference type="Ensembl" id="ENSAMXP00000051523.1"/>
    </source>
</evidence>
<evidence type="ECO:0000256" key="3">
    <source>
        <dbReference type="ARBA" id="ARBA00022553"/>
    </source>
</evidence>
<dbReference type="Bgee" id="ENSAMXG00000035637">
    <property type="expression patterns" value="Expressed in zone of skin and 14 other cell types or tissues"/>
</dbReference>
<accession>A0A3B1KAR4</accession>
<dbReference type="Pfam" id="PF06456">
    <property type="entry name" value="Arfaptin"/>
    <property type="match status" value="1"/>
</dbReference>
<dbReference type="GO" id="GO:0034315">
    <property type="term" value="P:regulation of Arp2/3 complex-mediated actin nucleation"/>
    <property type="evidence" value="ECO:0007669"/>
    <property type="project" value="TreeGrafter"/>
</dbReference>
<keyword evidence="5" id="KW-0472">Membrane</keyword>
<feature type="compositionally biased region" description="Polar residues" evidence="7">
    <location>
        <begin position="27"/>
        <end position="44"/>
    </location>
</feature>
<dbReference type="GO" id="GO:0070273">
    <property type="term" value="F:phosphatidylinositol-4-phosphate binding"/>
    <property type="evidence" value="ECO:0007669"/>
    <property type="project" value="UniProtKB-ARBA"/>
</dbReference>
<keyword evidence="4" id="KW-0333">Golgi apparatus</keyword>
<dbReference type="AlphaFoldDB" id="A0A3B1KAR4"/>
<comment type="subcellular location">
    <subcellularLocation>
        <location evidence="1">Golgi apparatus membrane</location>
    </subcellularLocation>
    <subcellularLocation>
        <location evidence="2">Golgi apparatus</location>
        <location evidence="2">trans-Golgi network</location>
    </subcellularLocation>
</comment>
<evidence type="ECO:0000259" key="8">
    <source>
        <dbReference type="PROSITE" id="PS50870"/>
    </source>
</evidence>
<feature type="region of interest" description="Disordered" evidence="7">
    <location>
        <begin position="1"/>
        <end position="116"/>
    </location>
</feature>
<dbReference type="GO" id="GO:0019904">
    <property type="term" value="F:protein domain specific binding"/>
    <property type="evidence" value="ECO:0007669"/>
    <property type="project" value="InterPro"/>
</dbReference>
<dbReference type="STRING" id="7994.ENSAMXP00000051523"/>
<feature type="compositionally biased region" description="Polar residues" evidence="7">
    <location>
        <begin position="92"/>
        <end position="101"/>
    </location>
</feature>
<dbReference type="PANTHER" id="PTHR12141">
    <property type="entry name" value="ARFAPTIN-RELATED"/>
    <property type="match status" value="1"/>
</dbReference>
<evidence type="ECO:0000256" key="7">
    <source>
        <dbReference type="SAM" id="MobiDB-lite"/>
    </source>
</evidence>
<dbReference type="InParanoid" id="A0A3B1KAR4"/>
<sequence length="514" mass="57082">MSEASFESQENVSEKDRSDPEEEEGPETSSQSISQPEETPNSLSDEAHMTEIDISDSSEARGFEGSHAEKEADNAEQAQRYNSGAHKDAEDQANSKIPSTEASKDVMPTQTGIKVGSSSGWITRIRSRLSSSNVAMAEEAHRSPVAELSVTSNGDADTGHEEVFQRDLSLGVSSGPITSNMHSAPDNYGMMSEGVVEVGPQNSGSRSQPTSPTSPTVAPSPAAASRLARTVSESEVEREKGDIRGQPRSRSVVLADDMKSPAMEKLELVRKWSINTYKCTKQILSEKLGRGSRTVDLELEAQIEILRDNKRKYEHVVKLAQTLATQLGQMMQTQRQLGDAFADLSLKSPELHEEFGYNAETQKLLSKNGETLLGAIQFFIASVNTLVDKTIEDTLINIKQYEAARIEYDAYRTDLEELNLGPRDATTLPKIEQSQIQFQMHREKYEKMRNDVSVKLKFLEENKVKVLHNQLILFHNGIAAYFAGNQQHLEQTLKQFHIKLKMPGADTPSWLEEH</sequence>
<dbReference type="FunFam" id="1.20.1270.60:FF:000003">
    <property type="entry name" value="arfaptin-2 isoform X1"/>
    <property type="match status" value="1"/>
</dbReference>
<feature type="compositionally biased region" description="Polar residues" evidence="7">
    <location>
        <begin position="1"/>
        <end position="11"/>
    </location>
</feature>
<reference evidence="9" key="3">
    <citation type="submission" date="2025-08" db="UniProtKB">
        <authorList>
            <consortium name="Ensembl"/>
        </authorList>
    </citation>
    <scope>IDENTIFICATION</scope>
</reference>
<keyword evidence="6" id="KW-0175">Coiled coil</keyword>
<keyword evidence="10" id="KW-1185">Reference proteome</keyword>
<evidence type="ECO:0000256" key="6">
    <source>
        <dbReference type="SAM" id="Coils"/>
    </source>
</evidence>
<proteinExistence type="predicted"/>
<evidence type="ECO:0000313" key="10">
    <source>
        <dbReference type="Proteomes" id="UP000018467"/>
    </source>
</evidence>
<dbReference type="InterPro" id="IPR027267">
    <property type="entry name" value="AH/BAR_dom_sf"/>
</dbReference>
<name>A0A3B1KAR4_ASTMX</name>
<dbReference type="GO" id="GO:0032588">
    <property type="term" value="C:trans-Golgi network membrane"/>
    <property type="evidence" value="ECO:0007669"/>
    <property type="project" value="UniProtKB-ARBA"/>
</dbReference>
<dbReference type="GeneTree" id="ENSGT00950000183040"/>
<reference evidence="9" key="4">
    <citation type="submission" date="2025-09" db="UniProtKB">
        <authorList>
            <consortium name="Ensembl"/>
        </authorList>
    </citation>
    <scope>IDENTIFICATION</scope>
</reference>
<dbReference type="PROSITE" id="PS50870">
    <property type="entry name" value="AH"/>
    <property type="match status" value="1"/>
</dbReference>
<dbReference type="InterPro" id="IPR010504">
    <property type="entry name" value="AH_dom"/>
</dbReference>
<reference evidence="10" key="2">
    <citation type="journal article" date="2014" name="Nat. Commun.">
        <title>The cavefish genome reveals candidate genes for eye loss.</title>
        <authorList>
            <person name="McGaugh S.E."/>
            <person name="Gross J.B."/>
            <person name="Aken B."/>
            <person name="Blin M."/>
            <person name="Borowsky R."/>
            <person name="Chalopin D."/>
            <person name="Hinaux H."/>
            <person name="Jeffery W.R."/>
            <person name="Keene A."/>
            <person name="Ma L."/>
            <person name="Minx P."/>
            <person name="Murphy D."/>
            <person name="O'Quin K.E."/>
            <person name="Retaux S."/>
            <person name="Rohner N."/>
            <person name="Searle S.M."/>
            <person name="Stahl B.A."/>
            <person name="Tabin C."/>
            <person name="Volff J.N."/>
            <person name="Yoshizawa M."/>
            <person name="Warren W.C."/>
        </authorList>
    </citation>
    <scope>NUCLEOTIDE SEQUENCE [LARGE SCALE GENOMIC DNA]</scope>
    <source>
        <strain evidence="10">female</strain>
    </source>
</reference>
<dbReference type="GO" id="GO:0005829">
    <property type="term" value="C:cytosol"/>
    <property type="evidence" value="ECO:0007669"/>
    <property type="project" value="UniProtKB-ARBA"/>
</dbReference>